<evidence type="ECO:0000313" key="1">
    <source>
        <dbReference type="EMBL" id="TWT80045.1"/>
    </source>
</evidence>
<organism evidence="1 2">
    <name type="scientific">Novipirellula herctigrandis</name>
    <dbReference type="NCBI Taxonomy" id="2527986"/>
    <lineage>
        <taxon>Bacteria</taxon>
        <taxon>Pseudomonadati</taxon>
        <taxon>Planctomycetota</taxon>
        <taxon>Planctomycetia</taxon>
        <taxon>Pirellulales</taxon>
        <taxon>Pirellulaceae</taxon>
        <taxon>Novipirellula</taxon>
    </lineage>
</organism>
<dbReference type="InterPro" id="IPR022385">
    <property type="entry name" value="Rhs_assc_core"/>
</dbReference>
<evidence type="ECO:0000313" key="2">
    <source>
        <dbReference type="Proteomes" id="UP000315010"/>
    </source>
</evidence>
<dbReference type="PANTHER" id="PTHR32305">
    <property type="match status" value="1"/>
</dbReference>
<reference evidence="1 2" key="1">
    <citation type="submission" date="2019-02" db="EMBL/GenBank/DDBJ databases">
        <title>Deep-cultivation of Planctomycetes and their phenomic and genomic characterization uncovers novel biology.</title>
        <authorList>
            <person name="Wiegand S."/>
            <person name="Jogler M."/>
            <person name="Boedeker C."/>
            <person name="Pinto D."/>
            <person name="Vollmers J."/>
            <person name="Rivas-Marin E."/>
            <person name="Kohn T."/>
            <person name="Peeters S.H."/>
            <person name="Heuer A."/>
            <person name="Rast P."/>
            <person name="Oberbeckmann S."/>
            <person name="Bunk B."/>
            <person name="Jeske O."/>
            <person name="Meyerdierks A."/>
            <person name="Storesund J.E."/>
            <person name="Kallscheuer N."/>
            <person name="Luecker S."/>
            <person name="Lage O.M."/>
            <person name="Pohl T."/>
            <person name="Merkel B.J."/>
            <person name="Hornburger P."/>
            <person name="Mueller R.-W."/>
            <person name="Bruemmer F."/>
            <person name="Labrenz M."/>
            <person name="Spormann A.M."/>
            <person name="Op Den Camp H."/>
            <person name="Overmann J."/>
            <person name="Amann R."/>
            <person name="Jetten M.S.M."/>
            <person name="Mascher T."/>
            <person name="Medema M.H."/>
            <person name="Devos D.P."/>
            <person name="Kaster A.-K."/>
            <person name="Ovreas L."/>
            <person name="Rohde M."/>
            <person name="Galperin M.Y."/>
            <person name="Jogler C."/>
        </authorList>
    </citation>
    <scope>NUCLEOTIDE SEQUENCE [LARGE SCALE GENOMIC DNA]</scope>
    <source>
        <strain evidence="1 2">CA13</strain>
    </source>
</reference>
<dbReference type="EC" id="3.1.-.-" evidence="1"/>
<dbReference type="PANTHER" id="PTHR32305:SF15">
    <property type="entry name" value="PROTEIN RHSA-RELATED"/>
    <property type="match status" value="1"/>
</dbReference>
<dbReference type="RefSeq" id="WP_146395146.1">
    <property type="nucleotide sequence ID" value="NZ_SJPJ01000001.1"/>
</dbReference>
<dbReference type="OrthoDB" id="291501at2"/>
<dbReference type="InterPro" id="IPR031325">
    <property type="entry name" value="RHS_repeat"/>
</dbReference>
<dbReference type="Pfam" id="PF05593">
    <property type="entry name" value="RHS_repeat"/>
    <property type="match status" value="2"/>
</dbReference>
<dbReference type="InterPro" id="IPR006530">
    <property type="entry name" value="YD"/>
</dbReference>
<dbReference type="Gene3D" id="2.180.10.10">
    <property type="entry name" value="RHS repeat-associated core"/>
    <property type="match status" value="2"/>
</dbReference>
<keyword evidence="1" id="KW-0378">Hydrolase</keyword>
<dbReference type="GO" id="GO:0016787">
    <property type="term" value="F:hydrolase activity"/>
    <property type="evidence" value="ECO:0007669"/>
    <property type="project" value="UniProtKB-KW"/>
</dbReference>
<dbReference type="AlphaFoldDB" id="A0A5C5YY82"/>
<gene>
    <name evidence="1" type="primary">wapA_1</name>
    <name evidence="1" type="ORF">CA13_14580</name>
</gene>
<proteinExistence type="predicted"/>
<keyword evidence="2" id="KW-1185">Reference proteome</keyword>
<dbReference type="InterPro" id="IPR050708">
    <property type="entry name" value="T6SS_VgrG/RHS"/>
</dbReference>
<dbReference type="EMBL" id="SJPJ01000001">
    <property type="protein sequence ID" value="TWT80045.1"/>
    <property type="molecule type" value="Genomic_DNA"/>
</dbReference>
<dbReference type="NCBIfam" id="TIGR01643">
    <property type="entry name" value="YD_repeat_2x"/>
    <property type="match status" value="3"/>
</dbReference>
<sequence>MALSCPDARGRQIKQTDRLGGETEFAYTATGQLLSLTDAQDQVTSYTYDDAGNKLTETYPDHVSGSSIGNVGYGIVSFTPDAIGRTKIRTDQQGDTCTYAYDLAGRLLNKVYAGHASGPLSGQTDTDTFTYDAAGRMLTATSGRYGNTVSYTYDEAGRKSTESTTLGGQTYTTTTNYDDLGQVSSLTYPDGSPVVRTYSDHGQLETVAFNNTTVDTRTYDDGGRMTGSSYNNGVSESRTYNTDNTLAGITFSGAPIGDLTYGWDANKNKTSETITGTMSGYGFTVPSSGYDDEDRLVGWNRSDSNLDQAWNLSLVGDWNSFTENASVQSRTHGPTHEILSAAGQAVQHDAKGNQTLLPTSLSPLATSLSLHWDFENKLRGADTDNDGTDDVTYQFDALGRRVARDDGTTVTVFVQSGQQTIADYTSGAVASSPTYTYVYASYIDELVIRGGTGGLRYYHRGQQYSIIALTDGGGLVKERYAYDAYGTPTTLDAAGTALTTSAEDNRYTYTGREYDEALGLYHYRARMYDSGAGRFCSRDPIGFLGGSFGLYSNVFVLGDTDPSGQNPCEKGECKIANANCELEAFEIEAYMGANDWQGVDVGDDIDDMEDLVDDFEGYLKKLARKLGIPVKKLKQMLRLGSANPADEMWYQLRIRLNFECDYEITTCVDKFWSWSCGTRWSFTDMNESVETGVTTHQIVFGSQNGYELTDHLDRAQIIGAIKELFQKGSVLKSKEQLETTLKATVESDAIENSFANCSSITEWDQDLTIDAN</sequence>
<dbReference type="NCBIfam" id="TIGR03696">
    <property type="entry name" value="Rhs_assc_core"/>
    <property type="match status" value="1"/>
</dbReference>
<name>A0A5C5YY82_9BACT</name>
<comment type="caution">
    <text evidence="1">The sequence shown here is derived from an EMBL/GenBank/DDBJ whole genome shotgun (WGS) entry which is preliminary data.</text>
</comment>
<dbReference type="Proteomes" id="UP000315010">
    <property type="component" value="Unassembled WGS sequence"/>
</dbReference>
<protein>
    <submittedName>
        <fullName evidence="1">tRNA(Glu)-specific nuclease WapA</fullName>
        <ecNumber evidence="1">3.1.-.-</ecNumber>
    </submittedName>
</protein>
<accession>A0A5C5YY82</accession>